<keyword evidence="8" id="KW-1185">Reference proteome</keyword>
<evidence type="ECO:0000256" key="5">
    <source>
        <dbReference type="ARBA" id="ARBA00022833"/>
    </source>
</evidence>
<evidence type="ECO:0000256" key="2">
    <source>
        <dbReference type="ARBA" id="ARBA00022670"/>
    </source>
</evidence>
<evidence type="ECO:0000256" key="1">
    <source>
        <dbReference type="ARBA" id="ARBA00006247"/>
    </source>
</evidence>
<name>A0AAX1N0N3_9BACT</name>
<dbReference type="InterPro" id="IPR011650">
    <property type="entry name" value="Peptidase_M20_dimer"/>
</dbReference>
<dbReference type="Gene3D" id="3.40.630.10">
    <property type="entry name" value="Zn peptidases"/>
    <property type="match status" value="1"/>
</dbReference>
<dbReference type="InterPro" id="IPR047177">
    <property type="entry name" value="Pept_M20A"/>
</dbReference>
<gene>
    <name evidence="7" type="ORF">KMW28_15950</name>
</gene>
<keyword evidence="5" id="KW-0862">Zinc</keyword>
<dbReference type="AlphaFoldDB" id="A0AAX1N0N3"/>
<evidence type="ECO:0000259" key="6">
    <source>
        <dbReference type="Pfam" id="PF07687"/>
    </source>
</evidence>
<accession>A0AAX1N0N3</accession>
<sequence>MKRLLGIILGTLTIGVGYLTYNYVTFDSKQQDQPKIDAKTSHEDAVTHLSEAIQIQTISYDDHIDTTEFIKFLDYVKVTYPKTFENTHQQLLGGLSMLFTWKGSDTSLQPIILMSHYDVVPVPEGNLPKWKQPPFEGKIVDGYIWGRGAIDDKVGVIGILEAIEEMIKKGYQPKRTIYLSFGHDEEVMGTNGAKQIAHFLKQKGVKAEFVLDEGGYLTEGLVPGMEKSVALIGTTEKGFVTLELSTEIEGGHASMPKKETAIDVISKALVKVHDNPFPSHISKPLNDFIEHVGPEMPFALKTVFANSNLMEPVLMAVYEKGPSSNALVRTTVAPTIVEAGIKSNVLPTQARAVLNIRIIPGESVESVVAKITNTVNDKRIKIKILDRSEPPAVSDPNHPAYKLLDRSIREVFGDVVVSPYIMIAASDSRYFTSVSENVLRFCPFTLNKENIKSFHGINEKIGVEEFKNSIRFYEQVIRNADEM</sequence>
<keyword evidence="4" id="KW-0378">Hydrolase</keyword>
<dbReference type="RefSeq" id="WP_169662690.1">
    <property type="nucleotide sequence ID" value="NZ_CP076132.1"/>
</dbReference>
<organism evidence="7 8">
    <name type="scientific">Flammeovirga yaeyamensis</name>
    <dbReference type="NCBI Taxonomy" id="367791"/>
    <lineage>
        <taxon>Bacteria</taxon>
        <taxon>Pseudomonadati</taxon>
        <taxon>Bacteroidota</taxon>
        <taxon>Cytophagia</taxon>
        <taxon>Cytophagales</taxon>
        <taxon>Flammeovirgaceae</taxon>
        <taxon>Flammeovirga</taxon>
    </lineage>
</organism>
<dbReference type="GO" id="GO:0006508">
    <property type="term" value="P:proteolysis"/>
    <property type="evidence" value="ECO:0007669"/>
    <property type="project" value="UniProtKB-KW"/>
</dbReference>
<reference evidence="7 8" key="1">
    <citation type="submission" date="2021-05" db="EMBL/GenBank/DDBJ databases">
        <title>Comparative genomic studies on the polysaccharide-degrading batcterial strains of the Flammeovirga genus.</title>
        <authorList>
            <person name="Zewei F."/>
            <person name="Zheng Z."/>
            <person name="Yu L."/>
            <person name="Ruyue G."/>
            <person name="Yanhong M."/>
            <person name="Yuanyuan C."/>
            <person name="Jingyan G."/>
            <person name="Wenjun H."/>
        </authorList>
    </citation>
    <scope>NUCLEOTIDE SEQUENCE [LARGE SCALE GENOMIC DNA]</scope>
    <source>
        <strain evidence="7 8">NBRC:100898</strain>
    </source>
</reference>
<dbReference type="SUPFAM" id="SSF55031">
    <property type="entry name" value="Bacterial exopeptidase dimerisation domain"/>
    <property type="match status" value="1"/>
</dbReference>
<dbReference type="PANTHER" id="PTHR45962:SF1">
    <property type="entry name" value="N-FATTY-ACYL-AMINO ACID SYNTHASE_HYDROLASE PM20D1"/>
    <property type="match status" value="1"/>
</dbReference>
<dbReference type="Proteomes" id="UP000678679">
    <property type="component" value="Chromosome 1"/>
</dbReference>
<dbReference type="PIRSF" id="PIRSF036696">
    <property type="entry name" value="ACY-1"/>
    <property type="match status" value="1"/>
</dbReference>
<feature type="domain" description="Peptidase M20 dimerisation" evidence="6">
    <location>
        <begin position="235"/>
        <end position="378"/>
    </location>
</feature>
<dbReference type="SUPFAM" id="SSF53187">
    <property type="entry name" value="Zn-dependent exopeptidases"/>
    <property type="match status" value="1"/>
</dbReference>
<keyword evidence="3" id="KW-0479">Metal-binding</keyword>
<dbReference type="Gene3D" id="1.10.150.900">
    <property type="match status" value="1"/>
</dbReference>
<proteinExistence type="inferred from homology"/>
<dbReference type="KEGG" id="fya:KMW28_15950"/>
<evidence type="ECO:0000256" key="4">
    <source>
        <dbReference type="ARBA" id="ARBA00022801"/>
    </source>
</evidence>
<dbReference type="EMBL" id="CP076132">
    <property type="protein sequence ID" value="QWG01138.1"/>
    <property type="molecule type" value="Genomic_DNA"/>
</dbReference>
<comment type="similarity">
    <text evidence="1">Belongs to the peptidase M20A family.</text>
</comment>
<dbReference type="PANTHER" id="PTHR45962">
    <property type="entry name" value="N-FATTY-ACYL-AMINO ACID SYNTHASE/HYDROLASE PM20D1"/>
    <property type="match status" value="1"/>
</dbReference>
<dbReference type="Gene3D" id="3.30.70.360">
    <property type="match status" value="1"/>
</dbReference>
<dbReference type="InterPro" id="IPR036264">
    <property type="entry name" value="Bact_exopeptidase_dim_dom"/>
</dbReference>
<dbReference type="Pfam" id="PF07687">
    <property type="entry name" value="M20_dimer"/>
    <property type="match status" value="1"/>
</dbReference>
<dbReference type="Pfam" id="PF01546">
    <property type="entry name" value="Peptidase_M20"/>
    <property type="match status" value="1"/>
</dbReference>
<keyword evidence="2" id="KW-0645">Protease</keyword>
<dbReference type="GO" id="GO:0008233">
    <property type="term" value="F:peptidase activity"/>
    <property type="evidence" value="ECO:0007669"/>
    <property type="project" value="UniProtKB-KW"/>
</dbReference>
<protein>
    <submittedName>
        <fullName evidence="7">M20/M25/M40 family metallo-hydrolase</fullName>
    </submittedName>
</protein>
<evidence type="ECO:0000256" key="3">
    <source>
        <dbReference type="ARBA" id="ARBA00022723"/>
    </source>
</evidence>
<dbReference type="FunFam" id="3.40.630.10:FF:000027">
    <property type="entry name" value="N-fatty-acyl-amino acid synthase/hydrolase PM20D1"/>
    <property type="match status" value="1"/>
</dbReference>
<dbReference type="InterPro" id="IPR002933">
    <property type="entry name" value="Peptidase_M20"/>
</dbReference>
<dbReference type="GO" id="GO:0046872">
    <property type="term" value="F:metal ion binding"/>
    <property type="evidence" value="ECO:0007669"/>
    <property type="project" value="UniProtKB-KW"/>
</dbReference>
<evidence type="ECO:0000313" key="8">
    <source>
        <dbReference type="Proteomes" id="UP000678679"/>
    </source>
</evidence>
<evidence type="ECO:0000313" key="7">
    <source>
        <dbReference type="EMBL" id="QWG01138.1"/>
    </source>
</evidence>